<gene>
    <name evidence="1" type="ORF">J0695_39155</name>
</gene>
<keyword evidence="2" id="KW-1185">Reference proteome</keyword>
<organism evidence="1 2">
    <name type="scientific">Streptomyces beijiangensis</name>
    <dbReference type="NCBI Taxonomy" id="163361"/>
    <lineage>
        <taxon>Bacteria</taxon>
        <taxon>Bacillati</taxon>
        <taxon>Actinomycetota</taxon>
        <taxon>Actinomycetes</taxon>
        <taxon>Kitasatosporales</taxon>
        <taxon>Streptomycetaceae</taxon>
        <taxon>Streptomyces</taxon>
    </lineage>
</organism>
<accession>A0A939FG24</accession>
<evidence type="ECO:0000313" key="2">
    <source>
        <dbReference type="Proteomes" id="UP000664167"/>
    </source>
</evidence>
<dbReference type="InterPro" id="IPR029063">
    <property type="entry name" value="SAM-dependent_MTases_sf"/>
</dbReference>
<proteinExistence type="predicted"/>
<reference evidence="1" key="1">
    <citation type="submission" date="2021-03" db="EMBL/GenBank/DDBJ databases">
        <title>Streptomyces poriferae sp. nov., a novel marine sponge-derived Actinobacteria species with anti-MRSA activity.</title>
        <authorList>
            <person name="Sandoval-Powers M."/>
            <person name="Kralova S."/>
            <person name="Nguyen G.-S."/>
            <person name="Fawwal D."/>
            <person name="Degnes K."/>
            <person name="Klinkenberg G."/>
            <person name="Sletta H."/>
            <person name="Wentzel A."/>
            <person name="Liles M.R."/>
        </authorList>
    </citation>
    <scope>NUCLEOTIDE SEQUENCE</scope>
    <source>
        <strain evidence="1">DSM 41794</strain>
    </source>
</reference>
<dbReference type="EMBL" id="JAFLRJ010000797">
    <property type="protein sequence ID" value="MBO0517724.1"/>
    <property type="molecule type" value="Genomic_DNA"/>
</dbReference>
<dbReference type="SUPFAM" id="SSF53335">
    <property type="entry name" value="S-adenosyl-L-methionine-dependent methyltransferases"/>
    <property type="match status" value="1"/>
</dbReference>
<name>A0A939FG24_9ACTN</name>
<feature type="non-terminal residue" evidence="1">
    <location>
        <position position="136"/>
    </location>
</feature>
<dbReference type="AlphaFoldDB" id="A0A939FG24"/>
<protein>
    <submittedName>
        <fullName evidence="1">Uncharacterized protein</fullName>
    </submittedName>
</protein>
<dbReference type="RefSeq" id="WP_206969621.1">
    <property type="nucleotide sequence ID" value="NZ_JAFLRJ010000797.1"/>
</dbReference>
<evidence type="ECO:0000313" key="1">
    <source>
        <dbReference type="EMBL" id="MBO0517724.1"/>
    </source>
</evidence>
<comment type="caution">
    <text evidence="1">The sequence shown here is derived from an EMBL/GenBank/DDBJ whole genome shotgun (WGS) entry which is preliminary data.</text>
</comment>
<dbReference type="Proteomes" id="UP000664167">
    <property type="component" value="Unassembled WGS sequence"/>
</dbReference>
<dbReference type="Gene3D" id="3.40.50.150">
    <property type="entry name" value="Vaccinia Virus protein VP39"/>
    <property type="match status" value="1"/>
</dbReference>
<sequence length="136" mass="14675">MPVLSVNGPTEQQIRTRSATVERIRELPLRRVLEIGAGTGLLPGHLALDPECEEYRFTGIRERDTAGLPAGRFGTIVVNSADRHFRDPARLRALLGRTLPLLAPGGALFLGGVRDPAPLDALARQLPGVRAVDVRA</sequence>